<evidence type="ECO:0000313" key="2">
    <source>
        <dbReference type="EMBL" id="SBS31944.1"/>
    </source>
</evidence>
<evidence type="ECO:0000256" key="1">
    <source>
        <dbReference type="SAM" id="MobiDB-lite"/>
    </source>
</evidence>
<accession>A0A1A8TIG3</accession>
<protein>
    <submittedName>
        <fullName evidence="2">Uncharacterized protein</fullName>
    </submittedName>
</protein>
<organism evidence="2 3">
    <name type="scientific">Marinomonas spartinae</name>
    <dbReference type="NCBI Taxonomy" id="1792290"/>
    <lineage>
        <taxon>Bacteria</taxon>
        <taxon>Pseudomonadati</taxon>
        <taxon>Pseudomonadota</taxon>
        <taxon>Gammaproteobacteria</taxon>
        <taxon>Oceanospirillales</taxon>
        <taxon>Oceanospirillaceae</taxon>
        <taxon>Marinomonas</taxon>
    </lineage>
</organism>
<feature type="region of interest" description="Disordered" evidence="1">
    <location>
        <begin position="246"/>
        <end position="277"/>
    </location>
</feature>
<gene>
    <name evidence="2" type="ORF">MSP8886_02288</name>
</gene>
<feature type="compositionally biased region" description="Basic and acidic residues" evidence="1">
    <location>
        <begin position="1"/>
        <end position="13"/>
    </location>
</feature>
<feature type="region of interest" description="Disordered" evidence="1">
    <location>
        <begin position="1"/>
        <end position="21"/>
    </location>
</feature>
<dbReference type="OrthoDB" id="6316384at2"/>
<keyword evidence="3" id="KW-1185">Reference proteome</keyword>
<dbReference type="EMBL" id="FLOB01000004">
    <property type="protein sequence ID" value="SBS31944.1"/>
    <property type="molecule type" value="Genomic_DNA"/>
</dbReference>
<dbReference type="Proteomes" id="UP000092544">
    <property type="component" value="Unassembled WGS sequence"/>
</dbReference>
<proteinExistence type="predicted"/>
<sequence>MYEQIEKPKENKSKAVANAVTQRKRSATQSFGFVDNRPDTIVQRKISIKKQPYTFTPYSNKDGNPYLTSKVDIIELDDTQDNINIKRKSTEIPATDYDGNKEAINQNIEYLRTQKVKKNGREFTIMPITTLSQKLDTPPDLKVLTSDGHAEKYNDIESEIIRKMNEDIDKGVDPMTSIASSLKTRVEPIVAMAEERRNKGSLDAYQRVTKKIKRTKKKVTTLKEKAAEKISLTKHIKAAITDMRYAGKGGKEKMRKHLDLAPSTKKSSYKSVSPDRE</sequence>
<dbReference type="AlphaFoldDB" id="A0A1A8TIG3"/>
<evidence type="ECO:0000313" key="3">
    <source>
        <dbReference type="Proteomes" id="UP000092544"/>
    </source>
</evidence>
<dbReference type="RefSeq" id="WP_067016466.1">
    <property type="nucleotide sequence ID" value="NZ_FLOB01000004.1"/>
</dbReference>
<reference evidence="2 3" key="1">
    <citation type="submission" date="2016-06" db="EMBL/GenBank/DDBJ databases">
        <authorList>
            <person name="Kjaerup R.B."/>
            <person name="Dalgaard T.S."/>
            <person name="Juul-Madsen H.R."/>
        </authorList>
    </citation>
    <scope>NUCLEOTIDE SEQUENCE [LARGE SCALE GENOMIC DNA]</scope>
    <source>
        <strain evidence="2 3">CECT 8886</strain>
    </source>
</reference>
<name>A0A1A8TIG3_9GAMM</name>